<dbReference type="AlphaFoldDB" id="A0A1V9XMQ7"/>
<evidence type="ECO:0000256" key="2">
    <source>
        <dbReference type="ARBA" id="ARBA00010631"/>
    </source>
</evidence>
<comment type="similarity">
    <text evidence="2">Belongs to the nurim family.</text>
</comment>
<evidence type="ECO:0000256" key="1">
    <source>
        <dbReference type="ARBA" id="ARBA00004473"/>
    </source>
</evidence>
<feature type="transmembrane region" description="Helical" evidence="9">
    <location>
        <begin position="120"/>
        <end position="139"/>
    </location>
</feature>
<feature type="signal peptide" evidence="10">
    <location>
        <begin position="1"/>
        <end position="24"/>
    </location>
</feature>
<gene>
    <name evidence="11" type="ORF">BIW11_00894</name>
</gene>
<feature type="chain" id="PRO_5012935525" description="Nuclear envelope membrane protein" evidence="10">
    <location>
        <begin position="25"/>
        <end position="338"/>
    </location>
</feature>
<feature type="transmembrane region" description="Helical" evidence="9">
    <location>
        <begin position="83"/>
        <end position="100"/>
    </location>
</feature>
<evidence type="ECO:0000256" key="3">
    <source>
        <dbReference type="ARBA" id="ARBA00022692"/>
    </source>
</evidence>
<dbReference type="FunCoup" id="A0A1V9XMQ7">
    <property type="interactions" value="549"/>
</dbReference>
<protein>
    <recommendedName>
        <fullName evidence="7">Nuclear envelope membrane protein</fullName>
    </recommendedName>
    <alternativeName>
        <fullName evidence="6">Nuclear rim protein</fullName>
    </alternativeName>
</protein>
<proteinExistence type="inferred from homology"/>
<feature type="region of interest" description="Disordered" evidence="8">
    <location>
        <begin position="265"/>
        <end position="338"/>
    </location>
</feature>
<evidence type="ECO:0000256" key="4">
    <source>
        <dbReference type="ARBA" id="ARBA00022989"/>
    </source>
</evidence>
<dbReference type="GO" id="GO:0005637">
    <property type="term" value="C:nuclear inner membrane"/>
    <property type="evidence" value="ECO:0007669"/>
    <property type="project" value="UniProtKB-SubCell"/>
</dbReference>
<evidence type="ECO:0000313" key="11">
    <source>
        <dbReference type="EMBL" id="OQR74795.1"/>
    </source>
</evidence>
<comment type="caution">
    <text evidence="11">The sequence shown here is derived from an EMBL/GenBank/DDBJ whole genome shotgun (WGS) entry which is preliminary data.</text>
</comment>
<evidence type="ECO:0000256" key="5">
    <source>
        <dbReference type="ARBA" id="ARBA00023136"/>
    </source>
</evidence>
<accession>A0A1V9XMQ7</accession>
<sequence>MSVSRTIFCVTCLALCVLTLFSLAAVLSYPDFERAARPVYKSRCAQAWDLAVDVFLILAAFFLHYLLNCMDLFADFSTSSQRCIYSVVTAIITQASLFYWRRTSEFNVWSFGELWQPARYLILVLHSMCFLQLIANSVFDDAIEAFGFRNWSSNTSEGSDFETSSSYFNKSQELARLEGRLPSSGGLTSLTVLFLFYPTMPLERALAALAIISYNFCTSTLDEQDYFYVRRNFNNKWNELLSDDEACATSEEHLTGGFFRSGATSLSPAGAARPRDQTKSSNTWSVPISRSSSQESFYYEERNATSRNRSVPQAEIRHVAGSTQVAETRKSTRSSRKL</sequence>
<keyword evidence="4 9" id="KW-1133">Transmembrane helix</keyword>
<feature type="transmembrane region" description="Helical" evidence="9">
    <location>
        <begin position="48"/>
        <end position="67"/>
    </location>
</feature>
<keyword evidence="10" id="KW-0732">Signal</keyword>
<reference evidence="11 12" key="1">
    <citation type="journal article" date="2017" name="Gigascience">
        <title>Draft genome of the honey bee ectoparasitic mite, Tropilaelaps mercedesae, is shaped by the parasitic life history.</title>
        <authorList>
            <person name="Dong X."/>
            <person name="Armstrong S.D."/>
            <person name="Xia D."/>
            <person name="Makepeace B.L."/>
            <person name="Darby A.C."/>
            <person name="Kadowaki T."/>
        </authorList>
    </citation>
    <scope>NUCLEOTIDE SEQUENCE [LARGE SCALE GENOMIC DNA]</scope>
    <source>
        <strain evidence="11">Wuxi-XJTLU</strain>
    </source>
</reference>
<evidence type="ECO:0000256" key="8">
    <source>
        <dbReference type="SAM" id="MobiDB-lite"/>
    </source>
</evidence>
<evidence type="ECO:0000313" key="12">
    <source>
        <dbReference type="Proteomes" id="UP000192247"/>
    </source>
</evidence>
<keyword evidence="5 9" id="KW-0472">Membrane</keyword>
<dbReference type="PANTHER" id="PTHR31040:SF1">
    <property type="entry name" value="NURIM"/>
    <property type="match status" value="1"/>
</dbReference>
<evidence type="ECO:0000256" key="6">
    <source>
        <dbReference type="ARBA" id="ARBA00031700"/>
    </source>
</evidence>
<dbReference type="PANTHER" id="PTHR31040">
    <property type="entry name" value="NURIM"/>
    <property type="match status" value="1"/>
</dbReference>
<name>A0A1V9XMQ7_9ACAR</name>
<evidence type="ECO:0000256" key="9">
    <source>
        <dbReference type="SAM" id="Phobius"/>
    </source>
</evidence>
<keyword evidence="3 9" id="KW-0812">Transmembrane</keyword>
<dbReference type="InterPro" id="IPR033580">
    <property type="entry name" value="Nurim-like"/>
</dbReference>
<evidence type="ECO:0000256" key="7">
    <source>
        <dbReference type="ARBA" id="ARBA00032957"/>
    </source>
</evidence>
<keyword evidence="12" id="KW-1185">Reference proteome</keyword>
<organism evidence="11 12">
    <name type="scientific">Tropilaelaps mercedesae</name>
    <dbReference type="NCBI Taxonomy" id="418985"/>
    <lineage>
        <taxon>Eukaryota</taxon>
        <taxon>Metazoa</taxon>
        <taxon>Ecdysozoa</taxon>
        <taxon>Arthropoda</taxon>
        <taxon>Chelicerata</taxon>
        <taxon>Arachnida</taxon>
        <taxon>Acari</taxon>
        <taxon>Parasitiformes</taxon>
        <taxon>Mesostigmata</taxon>
        <taxon>Gamasina</taxon>
        <taxon>Dermanyssoidea</taxon>
        <taxon>Laelapidae</taxon>
        <taxon>Tropilaelaps</taxon>
    </lineage>
</organism>
<dbReference type="InParanoid" id="A0A1V9XMQ7"/>
<comment type="subcellular location">
    <subcellularLocation>
        <location evidence="1">Nucleus inner membrane</location>
        <topology evidence="1">Multi-pass membrane protein</topology>
    </subcellularLocation>
</comment>
<dbReference type="EMBL" id="MNPL01007351">
    <property type="protein sequence ID" value="OQR74795.1"/>
    <property type="molecule type" value="Genomic_DNA"/>
</dbReference>
<dbReference type="Proteomes" id="UP000192247">
    <property type="component" value="Unassembled WGS sequence"/>
</dbReference>
<evidence type="ECO:0000256" key="10">
    <source>
        <dbReference type="SAM" id="SignalP"/>
    </source>
</evidence>
<feature type="compositionally biased region" description="Polar residues" evidence="8">
    <location>
        <begin position="279"/>
        <end position="296"/>
    </location>
</feature>